<feature type="region of interest" description="Disordered" evidence="1">
    <location>
        <begin position="89"/>
        <end position="141"/>
    </location>
</feature>
<dbReference type="RefSeq" id="XP_066713292.1">
    <property type="nucleotide sequence ID" value="XM_066861122.1"/>
</dbReference>
<organism evidence="3 4">
    <name type="scientific">Apiospora phragmitis</name>
    <dbReference type="NCBI Taxonomy" id="2905665"/>
    <lineage>
        <taxon>Eukaryota</taxon>
        <taxon>Fungi</taxon>
        <taxon>Dikarya</taxon>
        <taxon>Ascomycota</taxon>
        <taxon>Pezizomycotina</taxon>
        <taxon>Sordariomycetes</taxon>
        <taxon>Xylariomycetidae</taxon>
        <taxon>Amphisphaeriales</taxon>
        <taxon>Apiosporaceae</taxon>
        <taxon>Apiospora</taxon>
    </lineage>
</organism>
<dbReference type="Proteomes" id="UP001480595">
    <property type="component" value="Unassembled WGS sequence"/>
</dbReference>
<dbReference type="EMBL" id="JAQQWL010000010">
    <property type="protein sequence ID" value="KAK8054646.1"/>
    <property type="molecule type" value="Genomic_DNA"/>
</dbReference>
<protein>
    <recommendedName>
        <fullName evidence="2">Heterokaryon incompatibility domain-containing protein</fullName>
    </recommendedName>
</protein>
<evidence type="ECO:0000313" key="3">
    <source>
        <dbReference type="EMBL" id="KAK8054646.1"/>
    </source>
</evidence>
<sequence>MSPFEEDALEGKDWKEELPYRQEELPFSIYWLDYPPRKSTAWYPRPRERPAMWPPRATSVSPHRVWRAEVDWQTSAEVWPDDRSTVWKGKMGHRSEDDRPFYKHKRGPKPPSMQRPGIRRDSIHDIPATKPSSAPSITTVSEDFGNSYMSEQLLDDVTPLEYLCEACRRINPQSLKLGLRHTMTYAFSMIRHLAVLSAGRFICSTKAAEKVDRPEKRNGQAGRGGIGPATASRDLRLRDIELLLGSGSGYGLAHHQGESGLSDHQGPERLGLRYMWIDALRIVQDDKDDWEFEGSRMAGIYAGS</sequence>
<keyword evidence="4" id="KW-1185">Reference proteome</keyword>
<name>A0ABR1U6W7_9PEZI</name>
<dbReference type="GeneID" id="92094185"/>
<dbReference type="InterPro" id="IPR010730">
    <property type="entry name" value="HET"/>
</dbReference>
<evidence type="ECO:0000256" key="1">
    <source>
        <dbReference type="SAM" id="MobiDB-lite"/>
    </source>
</evidence>
<feature type="region of interest" description="Disordered" evidence="1">
    <location>
        <begin position="209"/>
        <end position="230"/>
    </location>
</feature>
<feature type="compositionally biased region" description="Polar residues" evidence="1">
    <location>
        <begin position="130"/>
        <end position="141"/>
    </location>
</feature>
<gene>
    <name evidence="3" type="ORF">PG994_009713</name>
</gene>
<accession>A0ABR1U6W7</accession>
<comment type="caution">
    <text evidence="3">The sequence shown here is derived from an EMBL/GenBank/DDBJ whole genome shotgun (WGS) entry which is preliminary data.</text>
</comment>
<reference evidence="3 4" key="1">
    <citation type="submission" date="2023-01" db="EMBL/GenBank/DDBJ databases">
        <title>Analysis of 21 Apiospora genomes using comparative genomics revels a genus with tremendous synthesis potential of carbohydrate active enzymes and secondary metabolites.</title>
        <authorList>
            <person name="Sorensen T."/>
        </authorList>
    </citation>
    <scope>NUCLEOTIDE SEQUENCE [LARGE SCALE GENOMIC DNA]</scope>
    <source>
        <strain evidence="3 4">CBS 135458</strain>
    </source>
</reference>
<proteinExistence type="predicted"/>
<dbReference type="Pfam" id="PF06985">
    <property type="entry name" value="HET"/>
    <property type="match status" value="1"/>
</dbReference>
<evidence type="ECO:0000313" key="4">
    <source>
        <dbReference type="Proteomes" id="UP001480595"/>
    </source>
</evidence>
<feature type="compositionally biased region" description="Basic and acidic residues" evidence="1">
    <location>
        <begin position="209"/>
        <end position="218"/>
    </location>
</feature>
<feature type="domain" description="Heterokaryon incompatibility" evidence="2">
    <location>
        <begin position="269"/>
        <end position="303"/>
    </location>
</feature>
<evidence type="ECO:0000259" key="2">
    <source>
        <dbReference type="Pfam" id="PF06985"/>
    </source>
</evidence>